<sequence>MARLAQSLRANSIFIAMVADELSRTPKRPLTHKKPAQHLAMRVFEIGLLAN</sequence>
<evidence type="ECO:0000313" key="1">
    <source>
        <dbReference type="EMBL" id="SVD27319.1"/>
    </source>
</evidence>
<gene>
    <name evidence="1" type="ORF">METZ01_LOCUS380173</name>
</gene>
<reference evidence="1" key="1">
    <citation type="submission" date="2018-05" db="EMBL/GenBank/DDBJ databases">
        <authorList>
            <person name="Lanie J.A."/>
            <person name="Ng W.-L."/>
            <person name="Kazmierczak K.M."/>
            <person name="Andrzejewski T.M."/>
            <person name="Davidsen T.M."/>
            <person name="Wayne K.J."/>
            <person name="Tettelin H."/>
            <person name="Glass J.I."/>
            <person name="Rusch D."/>
            <person name="Podicherti R."/>
            <person name="Tsui H.-C.T."/>
            <person name="Winkler M.E."/>
        </authorList>
    </citation>
    <scope>NUCLEOTIDE SEQUENCE</scope>
</reference>
<dbReference type="EMBL" id="UINC01140270">
    <property type="protein sequence ID" value="SVD27319.1"/>
    <property type="molecule type" value="Genomic_DNA"/>
</dbReference>
<proteinExistence type="predicted"/>
<accession>A0A382TZ55</accession>
<name>A0A382TZ55_9ZZZZ</name>
<organism evidence="1">
    <name type="scientific">marine metagenome</name>
    <dbReference type="NCBI Taxonomy" id="408172"/>
    <lineage>
        <taxon>unclassified sequences</taxon>
        <taxon>metagenomes</taxon>
        <taxon>ecological metagenomes</taxon>
    </lineage>
</organism>
<dbReference type="AlphaFoldDB" id="A0A382TZ55"/>
<protein>
    <submittedName>
        <fullName evidence="1">Uncharacterized protein</fullName>
    </submittedName>
</protein>